<evidence type="ECO:0000256" key="3">
    <source>
        <dbReference type="ARBA" id="ARBA00022801"/>
    </source>
</evidence>
<dbReference type="PRINTS" id="PR00133">
    <property type="entry name" value="GLHYDRLASE3"/>
</dbReference>
<proteinExistence type="inferred from homology"/>
<dbReference type="PANTHER" id="PTHR42721">
    <property type="entry name" value="SUGAR HYDROLASE-RELATED"/>
    <property type="match status" value="1"/>
</dbReference>
<name>A0ABV1H1L8_9FIRM</name>
<dbReference type="Proteomes" id="UP001546774">
    <property type="component" value="Unassembled WGS sequence"/>
</dbReference>
<dbReference type="PANTHER" id="PTHR42721:SF3">
    <property type="entry name" value="BETA-D-XYLOSIDASE 5-RELATED"/>
    <property type="match status" value="1"/>
</dbReference>
<reference evidence="5" key="1">
    <citation type="submission" date="2024-03" db="EMBL/GenBank/DDBJ databases">
        <title>Human intestinal bacterial collection.</title>
        <authorList>
            <person name="Pauvert C."/>
            <person name="Hitch T.C.A."/>
            <person name="Clavel T."/>
        </authorList>
    </citation>
    <scope>NUCLEOTIDE SEQUENCE [LARGE SCALE GENOMIC DNA]</scope>
    <source>
        <strain evidence="5">CLA-AA-H89B</strain>
    </source>
</reference>
<evidence type="ECO:0000313" key="6">
    <source>
        <dbReference type="Proteomes" id="UP001546774"/>
    </source>
</evidence>
<dbReference type="Pfam" id="PF00933">
    <property type="entry name" value="Glyco_hydro_3"/>
    <property type="match status" value="1"/>
</dbReference>
<dbReference type="SUPFAM" id="SSF52279">
    <property type="entry name" value="Beta-D-glucan exohydrolase, C-terminal domain"/>
    <property type="match status" value="1"/>
</dbReference>
<accession>A0ABV1H1L8</accession>
<dbReference type="GO" id="GO:0016787">
    <property type="term" value="F:hydrolase activity"/>
    <property type="evidence" value="ECO:0007669"/>
    <property type="project" value="UniProtKB-KW"/>
</dbReference>
<dbReference type="InterPro" id="IPR036962">
    <property type="entry name" value="Glyco_hydro_3_N_sf"/>
</dbReference>
<evidence type="ECO:0000256" key="1">
    <source>
        <dbReference type="ARBA" id="ARBA00005336"/>
    </source>
</evidence>
<keyword evidence="3 5" id="KW-0378">Hydrolase</keyword>
<protein>
    <submittedName>
        <fullName evidence="5">Glycoside hydrolase family 3 C-terminal domain-containing protein</fullName>
    </submittedName>
</protein>
<dbReference type="InterPro" id="IPR017853">
    <property type="entry name" value="GH"/>
</dbReference>
<keyword evidence="6" id="KW-1185">Reference proteome</keyword>
<evidence type="ECO:0000259" key="4">
    <source>
        <dbReference type="SMART" id="SM01217"/>
    </source>
</evidence>
<dbReference type="Pfam" id="PF01915">
    <property type="entry name" value="Glyco_hydro_3_C"/>
    <property type="match status" value="1"/>
</dbReference>
<evidence type="ECO:0000313" key="5">
    <source>
        <dbReference type="EMBL" id="MEQ2553596.1"/>
    </source>
</evidence>
<dbReference type="InterPro" id="IPR013783">
    <property type="entry name" value="Ig-like_fold"/>
</dbReference>
<gene>
    <name evidence="5" type="ORF">WMO37_01010</name>
</gene>
<dbReference type="InterPro" id="IPR036881">
    <property type="entry name" value="Glyco_hydro_3_C_sf"/>
</dbReference>
<feature type="domain" description="Fibronectin type III-like" evidence="4">
    <location>
        <begin position="633"/>
        <end position="700"/>
    </location>
</feature>
<dbReference type="Gene3D" id="3.20.20.300">
    <property type="entry name" value="Glycoside hydrolase, family 3, N-terminal domain"/>
    <property type="match status" value="1"/>
</dbReference>
<dbReference type="Gene3D" id="3.40.50.1700">
    <property type="entry name" value="Glycoside hydrolase family 3 C-terminal domain"/>
    <property type="match status" value="1"/>
</dbReference>
<dbReference type="InterPro" id="IPR026891">
    <property type="entry name" value="Fn3-like"/>
</dbReference>
<dbReference type="InterPro" id="IPR044993">
    <property type="entry name" value="BXL"/>
</dbReference>
<dbReference type="Pfam" id="PF14310">
    <property type="entry name" value="Fn3-like"/>
    <property type="match status" value="1"/>
</dbReference>
<dbReference type="Gene3D" id="2.60.40.10">
    <property type="entry name" value="Immunoglobulins"/>
    <property type="match status" value="1"/>
</dbReference>
<dbReference type="InterPro" id="IPR001764">
    <property type="entry name" value="Glyco_hydro_3_N"/>
</dbReference>
<dbReference type="EMBL" id="JBBMFS010000001">
    <property type="protein sequence ID" value="MEQ2553596.1"/>
    <property type="molecule type" value="Genomic_DNA"/>
</dbReference>
<comment type="caution">
    <text evidence="5">The sequence shown here is derived from an EMBL/GenBank/DDBJ whole genome shotgun (WGS) entry which is preliminary data.</text>
</comment>
<comment type="similarity">
    <text evidence="1">Belongs to the glycosyl hydrolase 3 family.</text>
</comment>
<organism evidence="5 6">
    <name type="scientific">Lachnospira intestinalis</name>
    <dbReference type="NCBI Taxonomy" id="3133158"/>
    <lineage>
        <taxon>Bacteria</taxon>
        <taxon>Bacillati</taxon>
        <taxon>Bacillota</taxon>
        <taxon>Clostridia</taxon>
        <taxon>Lachnospirales</taxon>
        <taxon>Lachnospiraceae</taxon>
        <taxon>Lachnospira</taxon>
    </lineage>
</organism>
<dbReference type="SUPFAM" id="SSF51445">
    <property type="entry name" value="(Trans)glycosidases"/>
    <property type="match status" value="1"/>
</dbReference>
<evidence type="ECO:0000256" key="2">
    <source>
        <dbReference type="ARBA" id="ARBA00022729"/>
    </source>
</evidence>
<dbReference type="InterPro" id="IPR002772">
    <property type="entry name" value="Glyco_hydro_3_C"/>
</dbReference>
<dbReference type="SMART" id="SM01217">
    <property type="entry name" value="Fn3_like"/>
    <property type="match status" value="1"/>
</dbReference>
<keyword evidence="2" id="KW-0732">Signal</keyword>
<sequence>MKNHQTELTENEELCDLYRKKAEELVSQMTIEELADQTLNSAPPIERLNIKGYDWWNEGLHGVARAGTATVLPQAIGLAAAFDEDLMEQVADAVSTEGRAKFNMQQKYGDVGRYKGLTFWAPNINIFRDPRWGRGHETYGEDPYLTARLGIRYIKGLQGHDAHYLKSAACVKHFAVHSGPEGLRHSFNAEVTKKDLYETYLSAFHACIKEAKPEAVMGAYNRVNGEPCCGSKTLLTDILRNEWHFKGHVVSDCFALRDFYQHHMVTKDAVESAALAMNNGCDLNCGHMYLHLSEAVSRGMVSESRLRAAVTNLYTTRLKLGMEQDKELPDNPYDKIPYSVVDSVEMREFNESVSEKTFVLLKNNGILPLNREKLRTIAVIGPNADSRRALVGNYEGTASRYITISEGIQDYVGDSVRVLVSEGCDLYKENWKKNRIAEVREMAEMSDVVILCLGLDAGIEGEQGDAGNDFASGDKPDLKLPGEQNQILEAALDSGKPVVVLLLSGSALAVNTAQERAAAVMQCWYPGTQGGRAAARILFGEVSPQGHLPVTFYKSTEELPEFTDYSMKNRTYRYMKQEALYPFGYGLTYTSFSYDNMECGAGRQTFQKMKAGEKIQLPVSVRVCNTGNFDCAETVQVYVKALCDGSPNPQLKGFGKVFLKAGEEKQVTVWLSEEAFELYDENGQIYFTDEGYTVYIGGSQPDTRSRTLTGTIPLRQNLWSEVVNNT</sequence>